<feature type="compositionally biased region" description="Basic and acidic residues" evidence="1">
    <location>
        <begin position="131"/>
        <end position="144"/>
    </location>
</feature>
<feature type="region of interest" description="Disordered" evidence="1">
    <location>
        <begin position="121"/>
        <end position="144"/>
    </location>
</feature>
<name>A0A1Y1IYQ6_KLENI</name>
<dbReference type="AlphaFoldDB" id="A0A1Y1IYQ6"/>
<sequence length="144" mass="15833">MADHQDTAGAAASNPSQANPSTIVTVHDSAVDQHPLKLSKDQLHSQSEGAVPHDVLKNISELAAAKREKYRRTGSLQEKAAHQRDQTTEPLPYQTVLSRNKVLGNVLTDVNEVFTSFVWPNQETTADESEEIPKAHDQDANDRV</sequence>
<evidence type="ECO:0000313" key="2">
    <source>
        <dbReference type="EMBL" id="GAQ93468.1"/>
    </source>
</evidence>
<accession>A0A1Y1IYQ6</accession>
<dbReference type="Proteomes" id="UP000054558">
    <property type="component" value="Unassembled WGS sequence"/>
</dbReference>
<feature type="compositionally biased region" description="Basic and acidic residues" evidence="1">
    <location>
        <begin position="29"/>
        <end position="43"/>
    </location>
</feature>
<evidence type="ECO:0000256" key="1">
    <source>
        <dbReference type="SAM" id="MobiDB-lite"/>
    </source>
</evidence>
<feature type="region of interest" description="Disordered" evidence="1">
    <location>
        <begin position="70"/>
        <end position="91"/>
    </location>
</feature>
<feature type="compositionally biased region" description="Low complexity" evidence="1">
    <location>
        <begin position="8"/>
        <end position="21"/>
    </location>
</feature>
<dbReference type="EMBL" id="DF238502">
    <property type="protein sequence ID" value="GAQ93468.1"/>
    <property type="molecule type" value="Genomic_DNA"/>
</dbReference>
<organism evidence="2 3">
    <name type="scientific">Klebsormidium nitens</name>
    <name type="common">Green alga</name>
    <name type="synonym">Ulothrix nitens</name>
    <dbReference type="NCBI Taxonomy" id="105231"/>
    <lineage>
        <taxon>Eukaryota</taxon>
        <taxon>Viridiplantae</taxon>
        <taxon>Streptophyta</taxon>
        <taxon>Klebsormidiophyceae</taxon>
        <taxon>Klebsormidiales</taxon>
        <taxon>Klebsormidiaceae</taxon>
        <taxon>Klebsormidium</taxon>
    </lineage>
</organism>
<protein>
    <submittedName>
        <fullName evidence="2">Uncharacterized protein</fullName>
    </submittedName>
</protein>
<gene>
    <name evidence="2" type="ORF">KFL_015530030</name>
</gene>
<keyword evidence="3" id="KW-1185">Reference proteome</keyword>
<evidence type="ECO:0000313" key="3">
    <source>
        <dbReference type="Proteomes" id="UP000054558"/>
    </source>
</evidence>
<proteinExistence type="predicted"/>
<reference evidence="2 3" key="1">
    <citation type="journal article" date="2014" name="Nat. Commun.">
        <title>Klebsormidium flaccidum genome reveals primary factors for plant terrestrial adaptation.</title>
        <authorList>
            <person name="Hori K."/>
            <person name="Maruyama F."/>
            <person name="Fujisawa T."/>
            <person name="Togashi T."/>
            <person name="Yamamoto N."/>
            <person name="Seo M."/>
            <person name="Sato S."/>
            <person name="Yamada T."/>
            <person name="Mori H."/>
            <person name="Tajima N."/>
            <person name="Moriyama T."/>
            <person name="Ikeuchi M."/>
            <person name="Watanabe M."/>
            <person name="Wada H."/>
            <person name="Kobayashi K."/>
            <person name="Saito M."/>
            <person name="Masuda T."/>
            <person name="Sasaki-Sekimoto Y."/>
            <person name="Mashiguchi K."/>
            <person name="Awai K."/>
            <person name="Shimojima M."/>
            <person name="Masuda S."/>
            <person name="Iwai M."/>
            <person name="Nobusawa T."/>
            <person name="Narise T."/>
            <person name="Kondo S."/>
            <person name="Saito H."/>
            <person name="Sato R."/>
            <person name="Murakawa M."/>
            <person name="Ihara Y."/>
            <person name="Oshima-Yamada Y."/>
            <person name="Ohtaka K."/>
            <person name="Satoh M."/>
            <person name="Sonobe K."/>
            <person name="Ishii M."/>
            <person name="Ohtani R."/>
            <person name="Kanamori-Sato M."/>
            <person name="Honoki R."/>
            <person name="Miyazaki D."/>
            <person name="Mochizuki H."/>
            <person name="Umetsu J."/>
            <person name="Higashi K."/>
            <person name="Shibata D."/>
            <person name="Kamiya Y."/>
            <person name="Sato N."/>
            <person name="Nakamura Y."/>
            <person name="Tabata S."/>
            <person name="Ida S."/>
            <person name="Kurokawa K."/>
            <person name="Ohta H."/>
        </authorList>
    </citation>
    <scope>NUCLEOTIDE SEQUENCE [LARGE SCALE GENOMIC DNA]</scope>
    <source>
        <strain evidence="2 3">NIES-2285</strain>
    </source>
</reference>
<feature type="region of interest" description="Disordered" evidence="1">
    <location>
        <begin position="1"/>
        <end position="54"/>
    </location>
</feature>